<gene>
    <name evidence="1" type="ORF">K7B09_12390</name>
</gene>
<sequence length="77" mass="8001">MEYRVTLATAAPDLAVIDDAIREADPAALVDQDPTDGALRVTAWINAEELAAVLAQTGITATRVELQPSVCCGDCSG</sequence>
<protein>
    <recommendedName>
        <fullName evidence="3">Copper chaperone</fullName>
    </recommendedName>
</protein>
<evidence type="ECO:0000313" key="2">
    <source>
        <dbReference type="Proteomes" id="UP001430290"/>
    </source>
</evidence>
<keyword evidence="2" id="KW-1185">Reference proteome</keyword>
<name>A0ABS7TGX1_9GAMM</name>
<evidence type="ECO:0000313" key="1">
    <source>
        <dbReference type="EMBL" id="MBZ4187121.1"/>
    </source>
</evidence>
<comment type="caution">
    <text evidence="1">The sequence shown here is derived from an EMBL/GenBank/DDBJ whole genome shotgun (WGS) entry which is preliminary data.</text>
</comment>
<dbReference type="Proteomes" id="UP001430290">
    <property type="component" value="Unassembled WGS sequence"/>
</dbReference>
<dbReference type="RefSeq" id="WP_223629790.1">
    <property type="nucleotide sequence ID" value="NZ_JAIQDJ010000011.1"/>
</dbReference>
<proteinExistence type="predicted"/>
<reference evidence="1" key="1">
    <citation type="submission" date="2021-09" db="EMBL/GenBank/DDBJ databases">
        <authorList>
            <person name="Wu T."/>
            <person name="Guo S.Z."/>
        </authorList>
    </citation>
    <scope>NUCLEOTIDE SEQUENCE</scope>
    <source>
        <strain evidence="1">RSS-23</strain>
    </source>
</reference>
<organism evidence="1 2">
    <name type="scientific">Thermomonas beijingensis</name>
    <dbReference type="NCBI Taxonomy" id="2872701"/>
    <lineage>
        <taxon>Bacteria</taxon>
        <taxon>Pseudomonadati</taxon>
        <taxon>Pseudomonadota</taxon>
        <taxon>Gammaproteobacteria</taxon>
        <taxon>Lysobacterales</taxon>
        <taxon>Lysobacteraceae</taxon>
        <taxon>Thermomonas</taxon>
    </lineage>
</organism>
<accession>A0ABS7TGX1</accession>
<evidence type="ECO:0008006" key="3">
    <source>
        <dbReference type="Google" id="ProtNLM"/>
    </source>
</evidence>
<dbReference type="EMBL" id="JAIQDJ010000011">
    <property type="protein sequence ID" value="MBZ4187121.1"/>
    <property type="molecule type" value="Genomic_DNA"/>
</dbReference>